<evidence type="ECO:0000256" key="1">
    <source>
        <dbReference type="ARBA" id="ARBA00004651"/>
    </source>
</evidence>
<keyword evidence="4 7" id="KW-0812">Transmembrane</keyword>
<dbReference type="GO" id="GO:0055085">
    <property type="term" value="P:transmembrane transport"/>
    <property type="evidence" value="ECO:0007669"/>
    <property type="project" value="InterPro"/>
</dbReference>
<feature type="transmembrane region" description="Helical" evidence="7">
    <location>
        <begin position="246"/>
        <end position="267"/>
    </location>
</feature>
<protein>
    <submittedName>
        <fullName evidence="9">ABC transporter permease</fullName>
    </submittedName>
</protein>
<keyword evidence="5 7" id="KW-1133">Transmembrane helix</keyword>
<keyword evidence="3" id="KW-1003">Cell membrane</keyword>
<evidence type="ECO:0000256" key="3">
    <source>
        <dbReference type="ARBA" id="ARBA00022475"/>
    </source>
</evidence>
<dbReference type="SUPFAM" id="SSF161098">
    <property type="entry name" value="MetI-like"/>
    <property type="match status" value="1"/>
</dbReference>
<accession>A0A1B1YFC3</accession>
<evidence type="ECO:0000313" key="10">
    <source>
        <dbReference type="Proteomes" id="UP000092971"/>
    </source>
</evidence>
<sequence>MFVKKRAIVLNAVYHFFVSIFGLFMLYPIIWMFFASFKNNHEIFSLTASLIPKTFRFENYVNGWNGFGTLTFGHFIENSLIVSIISTIGAVASSALVAYGLARIKFKGKKFWFAVMLITMMLPYQVLMVPQFVLFHRLGWVNTYLPIIVPQFLGQPFFIFLMIQFIQGIPAELDQSAKIDGCNRFSIFFRIILPLMRPAIITSTIFSFCWRWDDFFAALLYLNQPRLYTVPLALRMFSDPAGSSDWGAMMAMGTISLLPLIMVFIFFQKYLVEGIATTGLKG</sequence>
<keyword evidence="2 7" id="KW-0813">Transport</keyword>
<feature type="transmembrane region" description="Helical" evidence="7">
    <location>
        <begin position="187"/>
        <end position="208"/>
    </location>
</feature>
<proteinExistence type="inferred from homology"/>
<dbReference type="EMBL" id="CP014672">
    <property type="protein sequence ID" value="ANW99471.1"/>
    <property type="molecule type" value="Genomic_DNA"/>
</dbReference>
<evidence type="ECO:0000313" key="9">
    <source>
        <dbReference type="EMBL" id="ANW99471.1"/>
    </source>
</evidence>
<feature type="transmembrane region" description="Helical" evidence="7">
    <location>
        <begin position="80"/>
        <end position="99"/>
    </location>
</feature>
<feature type="transmembrane region" description="Helical" evidence="7">
    <location>
        <begin position="111"/>
        <end position="132"/>
    </location>
</feature>
<dbReference type="RefSeq" id="WP_015359874.1">
    <property type="nucleotide sequence ID" value="NZ_CP014672.1"/>
</dbReference>
<dbReference type="OrthoDB" id="9787837at2"/>
<evidence type="ECO:0000256" key="5">
    <source>
        <dbReference type="ARBA" id="ARBA00022989"/>
    </source>
</evidence>
<name>A0A1B1YFC3_THEST</name>
<dbReference type="PANTHER" id="PTHR43744:SF6">
    <property type="entry name" value="ABC TRANSPORTER PERMEASE PROTEIN YESQ-RELATED"/>
    <property type="match status" value="1"/>
</dbReference>
<evidence type="ECO:0000256" key="6">
    <source>
        <dbReference type="ARBA" id="ARBA00023136"/>
    </source>
</evidence>
<dbReference type="GO" id="GO:0005886">
    <property type="term" value="C:plasma membrane"/>
    <property type="evidence" value="ECO:0007669"/>
    <property type="project" value="UniProtKB-SubCell"/>
</dbReference>
<dbReference type="CDD" id="cd06261">
    <property type="entry name" value="TM_PBP2"/>
    <property type="match status" value="1"/>
</dbReference>
<keyword evidence="6 7" id="KW-0472">Membrane</keyword>
<dbReference type="Pfam" id="PF00528">
    <property type="entry name" value="BPD_transp_1"/>
    <property type="match status" value="1"/>
</dbReference>
<dbReference type="InterPro" id="IPR000515">
    <property type="entry name" value="MetI-like"/>
</dbReference>
<dbReference type="PANTHER" id="PTHR43744">
    <property type="entry name" value="ABC TRANSPORTER PERMEASE PROTEIN MG189-RELATED-RELATED"/>
    <property type="match status" value="1"/>
</dbReference>
<comment type="subcellular location">
    <subcellularLocation>
        <location evidence="1 7">Cell membrane</location>
        <topology evidence="1 7">Multi-pass membrane protein</topology>
    </subcellularLocation>
</comment>
<feature type="domain" description="ABC transmembrane type-1" evidence="8">
    <location>
        <begin position="76"/>
        <end position="267"/>
    </location>
</feature>
<evidence type="ECO:0000256" key="2">
    <source>
        <dbReference type="ARBA" id="ARBA00022448"/>
    </source>
</evidence>
<evidence type="ECO:0000256" key="4">
    <source>
        <dbReference type="ARBA" id="ARBA00022692"/>
    </source>
</evidence>
<dbReference type="AlphaFoldDB" id="A0A1B1YFC3"/>
<dbReference type="PROSITE" id="PS50928">
    <property type="entry name" value="ABC_TM1"/>
    <property type="match status" value="1"/>
</dbReference>
<dbReference type="Gene3D" id="1.10.3720.10">
    <property type="entry name" value="MetI-like"/>
    <property type="match status" value="1"/>
</dbReference>
<dbReference type="InterPro" id="IPR035906">
    <property type="entry name" value="MetI-like_sf"/>
</dbReference>
<reference evidence="9 10" key="1">
    <citation type="submission" date="2016-02" db="EMBL/GenBank/DDBJ databases">
        <title>Comparison of Clostridium stercorarium subspecies using comparative genomics and transcriptomics.</title>
        <authorList>
            <person name="Schellenberg J."/>
            <person name="Thallinger G."/>
            <person name="Levin D.B."/>
            <person name="Zhang X."/>
            <person name="Alvare G."/>
            <person name="Fristensky B."/>
            <person name="Sparling R."/>
        </authorList>
    </citation>
    <scope>NUCLEOTIDE SEQUENCE [LARGE SCALE GENOMIC DNA]</scope>
    <source>
        <strain evidence="9 10">DSM 2910</strain>
    </source>
</reference>
<evidence type="ECO:0000259" key="8">
    <source>
        <dbReference type="PROSITE" id="PS50928"/>
    </source>
</evidence>
<organism evidence="9 10">
    <name type="scientific">Thermoclostridium stercorarium subsp. thermolacticum DSM 2910</name>
    <dbReference type="NCBI Taxonomy" id="1121336"/>
    <lineage>
        <taxon>Bacteria</taxon>
        <taxon>Bacillati</taxon>
        <taxon>Bacillota</taxon>
        <taxon>Clostridia</taxon>
        <taxon>Eubacteriales</taxon>
        <taxon>Oscillospiraceae</taxon>
        <taxon>Thermoclostridium</taxon>
    </lineage>
</organism>
<evidence type="ECO:0000256" key="7">
    <source>
        <dbReference type="RuleBase" id="RU363032"/>
    </source>
</evidence>
<feature type="transmembrane region" description="Helical" evidence="7">
    <location>
        <begin position="144"/>
        <end position="166"/>
    </location>
</feature>
<gene>
    <name evidence="9" type="ORF">CSTERTH_10755</name>
</gene>
<feature type="transmembrane region" description="Helical" evidence="7">
    <location>
        <begin position="12"/>
        <end position="34"/>
    </location>
</feature>
<comment type="similarity">
    <text evidence="7">Belongs to the binding-protein-dependent transport system permease family.</text>
</comment>
<dbReference type="Proteomes" id="UP000092971">
    <property type="component" value="Chromosome"/>
</dbReference>